<name>A0A3M8CS07_9BACL</name>
<evidence type="ECO:0000256" key="1">
    <source>
        <dbReference type="ARBA" id="ARBA00006930"/>
    </source>
</evidence>
<feature type="coiled-coil region" evidence="4">
    <location>
        <begin position="797"/>
        <end position="862"/>
    </location>
</feature>
<feature type="coiled-coil region" evidence="4">
    <location>
        <begin position="734"/>
        <end position="761"/>
    </location>
</feature>
<dbReference type="GO" id="GO:0006302">
    <property type="term" value="P:double-strand break repair"/>
    <property type="evidence" value="ECO:0007669"/>
    <property type="project" value="InterPro"/>
</dbReference>
<proteinExistence type="inferred from homology"/>
<organism evidence="5 6">
    <name type="scientific">Brevibacillus panacihumi</name>
    <dbReference type="NCBI Taxonomy" id="497735"/>
    <lineage>
        <taxon>Bacteria</taxon>
        <taxon>Bacillati</taxon>
        <taxon>Bacillota</taxon>
        <taxon>Bacilli</taxon>
        <taxon>Bacillales</taxon>
        <taxon>Paenibacillaceae</taxon>
        <taxon>Brevibacillus</taxon>
    </lineage>
</organism>
<dbReference type="GO" id="GO:0016887">
    <property type="term" value="F:ATP hydrolysis activity"/>
    <property type="evidence" value="ECO:0007669"/>
    <property type="project" value="InterPro"/>
</dbReference>
<dbReference type="Proteomes" id="UP000281915">
    <property type="component" value="Unassembled WGS sequence"/>
</dbReference>
<feature type="coiled-coil region" evidence="4">
    <location>
        <begin position="541"/>
        <end position="591"/>
    </location>
</feature>
<evidence type="ECO:0000256" key="2">
    <source>
        <dbReference type="ARBA" id="ARBA00011322"/>
    </source>
</evidence>
<dbReference type="PANTHER" id="PTHR32114:SF2">
    <property type="entry name" value="ABC TRANSPORTER ABCH.3"/>
    <property type="match status" value="1"/>
</dbReference>
<dbReference type="CDD" id="cd00267">
    <property type="entry name" value="ABC_ATPase"/>
    <property type="match status" value="1"/>
</dbReference>
<comment type="similarity">
    <text evidence="1">Belongs to the SMC family. SbcC subfamily.</text>
</comment>
<protein>
    <recommendedName>
        <fullName evidence="3">Nuclease SbcCD subunit C</fullName>
    </recommendedName>
</protein>
<dbReference type="AlphaFoldDB" id="A0A3M8CS07"/>
<comment type="subunit">
    <text evidence="2">Heterodimer of SbcC and SbcD.</text>
</comment>
<accession>A0A3M8CS07</accession>
<dbReference type="Gene3D" id="3.40.50.300">
    <property type="entry name" value="P-loop containing nucleotide triphosphate hydrolases"/>
    <property type="match status" value="2"/>
</dbReference>
<dbReference type="InterPro" id="IPR027417">
    <property type="entry name" value="P-loop_NTPase"/>
</dbReference>
<dbReference type="EMBL" id="RHHT01000023">
    <property type="protein sequence ID" value="RNB78560.1"/>
    <property type="molecule type" value="Genomic_DNA"/>
</dbReference>
<reference evidence="5 6" key="1">
    <citation type="submission" date="2018-10" db="EMBL/GenBank/DDBJ databases">
        <title>Phylogenomics of Brevibacillus.</title>
        <authorList>
            <person name="Dunlap C."/>
        </authorList>
    </citation>
    <scope>NUCLEOTIDE SEQUENCE [LARGE SCALE GENOMIC DNA]</scope>
    <source>
        <strain evidence="5 6">JCM 15085</strain>
    </source>
</reference>
<feature type="coiled-coil region" evidence="4">
    <location>
        <begin position="359"/>
        <end position="386"/>
    </location>
</feature>
<dbReference type="PANTHER" id="PTHR32114">
    <property type="entry name" value="ABC TRANSPORTER ABCH.3"/>
    <property type="match status" value="1"/>
</dbReference>
<evidence type="ECO:0000256" key="3">
    <source>
        <dbReference type="ARBA" id="ARBA00013368"/>
    </source>
</evidence>
<gene>
    <name evidence="5" type="ORF">EDM58_10640</name>
</gene>
<dbReference type="SUPFAM" id="SSF52540">
    <property type="entry name" value="P-loop containing nucleoside triphosphate hydrolases"/>
    <property type="match status" value="1"/>
</dbReference>
<evidence type="ECO:0000313" key="6">
    <source>
        <dbReference type="Proteomes" id="UP000281915"/>
    </source>
</evidence>
<keyword evidence="4" id="KW-0175">Coiled coil</keyword>
<dbReference type="RefSeq" id="WP_122913315.1">
    <property type="nucleotide sequence ID" value="NZ_RHHT01000023.1"/>
</dbReference>
<evidence type="ECO:0000256" key="4">
    <source>
        <dbReference type="SAM" id="Coils"/>
    </source>
</evidence>
<comment type="caution">
    <text evidence="5">The sequence shown here is derived from an EMBL/GenBank/DDBJ whole genome shotgun (WGS) entry which is preliminary data.</text>
</comment>
<evidence type="ECO:0000313" key="5">
    <source>
        <dbReference type="EMBL" id="RNB78560.1"/>
    </source>
</evidence>
<sequence>MNNRLIKLIRACGLSFVRKHHLCGEVYEATHRWQGVTLGKYILVPMALDDFLGVTANLQEYERFEEQVLAPFYFRLKGDWSWNLYLCFILEEDDLKQVPIERMVRVERGKRYGKKLIITWSDLAKRLPTAKLPTRMDGQVAADPLKEWEQALAPFGLGFCLQDYSDASIGHYLDDTMESIPQESHKETMEAPPQKPTGPIRTLQFGEAYRSHFLSSAPELEFAQVNLLSGPNGMGKTSVLECIELAFTGAIQRNLLSDSEIRESWDGRMTFSGDERVFEGVPSEQEKKEREIAYYRQKVAPKARSQINRMFHQYNYFSSEAVHQFCFNHDSQIDYRTAFARVIYGEQLERVERRWKQHRDEMQKRANRIQRTLASLEAKLAEQQDGQALETELMRARAAMKRNAIAKWMKNCHYAYPILEEDATLSEVETWLQHLEPRLTELEIVSRPLIHPNLGEIQSGRQLKSAIAANHAELTDCQNKKNEVLEQLKTVSSAEKLVEQRNALRMLISDHEKIRDQYLQLAQQLQGKVGIFDQSSSRDRRKWIEQRLAELQEELMEIEAVIRLYGDVADAATEYADVNEARKQMDEAETQWGDARRHYQEAMARTKAQQERSSFLQRLASEIKVDGRHYLEANPGESRCPMCGHDHTTSETLLQAIEKGIHADDEWLTKLLEEEEHSKIRSQAQHEVYEAAKERYRVLIRFQELHAYLLARKNRLMMVEIPEAFDPAHLQRVLKTCTEQQKQKTAERRQFEQEAQDLDRRGFTLKLMAELDALLESPQLESVRTEMGTEATGQQLVRGLEKRANLHQKEIEKALEESATVEELIRQAENHHQELRKRMEELEKLERELSSARQHLVAAEQAYERLHEHNVHISVEHSWRDWRSYLEQLIAECSSLTEILKPRLLLEQRESVALELMQQIQTETERLRRCDQALRVLSGLKQLAEYGDEFVRSNFEAISQLFVALHAPNEFEALQWNENNQIVAKRKGNSVSCTINQMSTGQRTAVILAVFFVMHLVMDTAPRILMLDEPVANMDELNVLGLLDFLRQITITHGTQIFFTTANPQVATLFRRKFSFLQERFQSYHLQRYPEGPIRIQVQSFVPDQERAVRVLQL</sequence>